<dbReference type="Proteomes" id="UP000198341">
    <property type="component" value="Chromosome 4"/>
</dbReference>
<dbReference type="OrthoDB" id="495896at2759"/>
<protein>
    <recommendedName>
        <fullName evidence="3">Tudor domain-containing protein</fullName>
    </recommendedName>
</protein>
<dbReference type="Gene3D" id="2.30.30.140">
    <property type="match status" value="1"/>
</dbReference>
<name>K8ED50_9CHLO</name>
<accession>K8ED50</accession>
<proteinExistence type="predicted"/>
<dbReference type="EMBL" id="FO082275">
    <property type="protein sequence ID" value="CCO15992.1"/>
    <property type="molecule type" value="Genomic_DNA"/>
</dbReference>
<dbReference type="KEGG" id="bpg:Bathy04g04950"/>
<keyword evidence="2" id="KW-1185">Reference proteome</keyword>
<sequence length="113" mass="12679">MDSVCFRRLFFAAFPHVSWFLRGNQNNTINNDDAAGLKKPSPGVIIKQDAPLDSLVDAKIELYWPDDGLWYKAEVLSLNARARNAKVLYATGDVETLELDEIINEGHLNVCSK</sequence>
<evidence type="ECO:0000313" key="1">
    <source>
        <dbReference type="EMBL" id="CCO15992.1"/>
    </source>
</evidence>
<gene>
    <name evidence="1" type="ORF">Bathy04g04950</name>
</gene>
<dbReference type="GeneID" id="19016521"/>
<reference evidence="1 2" key="1">
    <citation type="submission" date="2011-10" db="EMBL/GenBank/DDBJ databases">
        <authorList>
            <person name="Genoscope - CEA"/>
        </authorList>
    </citation>
    <scope>NUCLEOTIDE SEQUENCE [LARGE SCALE GENOMIC DNA]</scope>
    <source>
        <strain evidence="1 2">RCC 1105</strain>
    </source>
</reference>
<dbReference type="STRING" id="41875.K8ED50"/>
<dbReference type="RefSeq" id="XP_007513467.1">
    <property type="nucleotide sequence ID" value="XM_007513405.1"/>
</dbReference>
<evidence type="ECO:0000313" key="2">
    <source>
        <dbReference type="Proteomes" id="UP000198341"/>
    </source>
</evidence>
<organism evidence="1 2">
    <name type="scientific">Bathycoccus prasinos</name>
    <dbReference type="NCBI Taxonomy" id="41875"/>
    <lineage>
        <taxon>Eukaryota</taxon>
        <taxon>Viridiplantae</taxon>
        <taxon>Chlorophyta</taxon>
        <taxon>Mamiellophyceae</taxon>
        <taxon>Mamiellales</taxon>
        <taxon>Bathycoccaceae</taxon>
        <taxon>Bathycoccus</taxon>
    </lineage>
</organism>
<evidence type="ECO:0008006" key="3">
    <source>
        <dbReference type="Google" id="ProtNLM"/>
    </source>
</evidence>
<dbReference type="AlphaFoldDB" id="K8ED50"/>